<dbReference type="PANTHER" id="PTHR24124">
    <property type="entry name" value="ANKYRIN REPEAT FAMILY A"/>
    <property type="match status" value="1"/>
</dbReference>
<evidence type="ECO:0000313" key="5">
    <source>
        <dbReference type="Proteomes" id="UP001273166"/>
    </source>
</evidence>
<gene>
    <name evidence="4" type="ORF">B0T15DRAFT_508259</name>
</gene>
<accession>A0AAJ0M7I3</accession>
<feature type="repeat" description="ANK" evidence="3">
    <location>
        <begin position="10"/>
        <end position="42"/>
    </location>
</feature>
<sequence>MALIDAYNPEGHTALHSAVITQNVECARILLESGASIEDIARNGRTPLTLAIIHNSHAIQKLFVDRRFKGPQVLAVIAEHTDTETMSIIGLSLPLKLSLNPAADGFAAGREILRQRTDYNERLGHAFEEMLSSISTAKEDAAASNVRSGLLGHLSTEPSFCEELAGQSWY</sequence>
<dbReference type="InterPro" id="IPR036770">
    <property type="entry name" value="Ankyrin_rpt-contain_sf"/>
</dbReference>
<dbReference type="PROSITE" id="PS50297">
    <property type="entry name" value="ANK_REP_REGION"/>
    <property type="match status" value="1"/>
</dbReference>
<dbReference type="Gene3D" id="1.25.40.20">
    <property type="entry name" value="Ankyrin repeat-containing domain"/>
    <property type="match status" value="1"/>
</dbReference>
<dbReference type="EMBL" id="JAUDZG010000001">
    <property type="protein sequence ID" value="KAK3311732.1"/>
    <property type="molecule type" value="Genomic_DNA"/>
</dbReference>
<protein>
    <submittedName>
        <fullName evidence="4">Uncharacterized protein</fullName>
    </submittedName>
</protein>
<dbReference type="SUPFAM" id="SSF48403">
    <property type="entry name" value="Ankyrin repeat"/>
    <property type="match status" value="1"/>
</dbReference>
<dbReference type="Proteomes" id="UP001273166">
    <property type="component" value="Unassembled WGS sequence"/>
</dbReference>
<dbReference type="PANTHER" id="PTHR24124:SF14">
    <property type="entry name" value="CHROMOSOME UNDETERMINED SCAFFOLD_25, WHOLE GENOME SHOTGUN SEQUENCE"/>
    <property type="match status" value="1"/>
</dbReference>
<evidence type="ECO:0000256" key="3">
    <source>
        <dbReference type="PROSITE-ProRule" id="PRU00023"/>
    </source>
</evidence>
<dbReference type="GeneID" id="87886536"/>
<dbReference type="GO" id="GO:0010468">
    <property type="term" value="P:regulation of gene expression"/>
    <property type="evidence" value="ECO:0007669"/>
    <property type="project" value="TreeGrafter"/>
</dbReference>
<dbReference type="Pfam" id="PF12796">
    <property type="entry name" value="Ank_2"/>
    <property type="match status" value="1"/>
</dbReference>
<proteinExistence type="predicted"/>
<comment type="caution">
    <text evidence="4">The sequence shown here is derived from an EMBL/GenBank/DDBJ whole genome shotgun (WGS) entry which is preliminary data.</text>
</comment>
<dbReference type="InterPro" id="IPR002110">
    <property type="entry name" value="Ankyrin_rpt"/>
</dbReference>
<name>A0AAJ0M7I3_9PEZI</name>
<organism evidence="4 5">
    <name type="scientific">Chaetomium strumarium</name>
    <dbReference type="NCBI Taxonomy" id="1170767"/>
    <lineage>
        <taxon>Eukaryota</taxon>
        <taxon>Fungi</taxon>
        <taxon>Dikarya</taxon>
        <taxon>Ascomycota</taxon>
        <taxon>Pezizomycotina</taxon>
        <taxon>Sordariomycetes</taxon>
        <taxon>Sordariomycetidae</taxon>
        <taxon>Sordariales</taxon>
        <taxon>Chaetomiaceae</taxon>
        <taxon>Chaetomium</taxon>
    </lineage>
</organism>
<evidence type="ECO:0000256" key="1">
    <source>
        <dbReference type="ARBA" id="ARBA00022737"/>
    </source>
</evidence>
<dbReference type="GO" id="GO:0005634">
    <property type="term" value="C:nucleus"/>
    <property type="evidence" value="ECO:0007669"/>
    <property type="project" value="TreeGrafter"/>
</dbReference>
<evidence type="ECO:0000256" key="2">
    <source>
        <dbReference type="ARBA" id="ARBA00023043"/>
    </source>
</evidence>
<keyword evidence="5" id="KW-1185">Reference proteome</keyword>
<keyword evidence="2 3" id="KW-0040">ANK repeat</keyword>
<keyword evidence="1" id="KW-0677">Repeat</keyword>
<dbReference type="AlphaFoldDB" id="A0AAJ0M7I3"/>
<dbReference type="PROSITE" id="PS50088">
    <property type="entry name" value="ANK_REPEAT"/>
    <property type="match status" value="1"/>
</dbReference>
<reference evidence="4" key="1">
    <citation type="journal article" date="2023" name="Mol. Phylogenet. Evol.">
        <title>Genome-scale phylogeny and comparative genomics of the fungal order Sordariales.</title>
        <authorList>
            <person name="Hensen N."/>
            <person name="Bonometti L."/>
            <person name="Westerberg I."/>
            <person name="Brannstrom I.O."/>
            <person name="Guillou S."/>
            <person name="Cros-Aarteil S."/>
            <person name="Calhoun S."/>
            <person name="Haridas S."/>
            <person name="Kuo A."/>
            <person name="Mondo S."/>
            <person name="Pangilinan J."/>
            <person name="Riley R."/>
            <person name="LaButti K."/>
            <person name="Andreopoulos B."/>
            <person name="Lipzen A."/>
            <person name="Chen C."/>
            <person name="Yan M."/>
            <person name="Daum C."/>
            <person name="Ng V."/>
            <person name="Clum A."/>
            <person name="Steindorff A."/>
            <person name="Ohm R.A."/>
            <person name="Martin F."/>
            <person name="Silar P."/>
            <person name="Natvig D.O."/>
            <person name="Lalanne C."/>
            <person name="Gautier V."/>
            <person name="Ament-Velasquez S.L."/>
            <person name="Kruys A."/>
            <person name="Hutchinson M.I."/>
            <person name="Powell A.J."/>
            <person name="Barry K."/>
            <person name="Miller A.N."/>
            <person name="Grigoriev I.V."/>
            <person name="Debuchy R."/>
            <person name="Gladieux P."/>
            <person name="Hiltunen Thoren M."/>
            <person name="Johannesson H."/>
        </authorList>
    </citation>
    <scope>NUCLEOTIDE SEQUENCE</scope>
    <source>
        <strain evidence="4">CBS 333.67</strain>
    </source>
</reference>
<evidence type="ECO:0000313" key="4">
    <source>
        <dbReference type="EMBL" id="KAK3311732.1"/>
    </source>
</evidence>
<reference evidence="4" key="2">
    <citation type="submission" date="2023-06" db="EMBL/GenBank/DDBJ databases">
        <authorList>
            <consortium name="Lawrence Berkeley National Laboratory"/>
            <person name="Mondo S.J."/>
            <person name="Hensen N."/>
            <person name="Bonometti L."/>
            <person name="Westerberg I."/>
            <person name="Brannstrom I.O."/>
            <person name="Guillou S."/>
            <person name="Cros-Aarteil S."/>
            <person name="Calhoun S."/>
            <person name="Haridas S."/>
            <person name="Kuo A."/>
            <person name="Pangilinan J."/>
            <person name="Riley R."/>
            <person name="Labutti K."/>
            <person name="Andreopoulos B."/>
            <person name="Lipzen A."/>
            <person name="Chen C."/>
            <person name="Yanf M."/>
            <person name="Daum C."/>
            <person name="Ng V."/>
            <person name="Clum A."/>
            <person name="Steindorff A."/>
            <person name="Ohm R."/>
            <person name="Martin F."/>
            <person name="Silar P."/>
            <person name="Natvig D."/>
            <person name="Lalanne C."/>
            <person name="Gautier V."/>
            <person name="Ament-Velasquez S.L."/>
            <person name="Kruys A."/>
            <person name="Hutchinson M.I."/>
            <person name="Powell A.J."/>
            <person name="Barry K."/>
            <person name="Miller A.N."/>
            <person name="Grigoriev I.V."/>
            <person name="Debuchy R."/>
            <person name="Gladieux P."/>
            <person name="Thoren M.H."/>
            <person name="Johannesson H."/>
        </authorList>
    </citation>
    <scope>NUCLEOTIDE SEQUENCE</scope>
    <source>
        <strain evidence="4">CBS 333.67</strain>
    </source>
</reference>
<dbReference type="SMART" id="SM00248">
    <property type="entry name" value="ANK"/>
    <property type="match status" value="2"/>
</dbReference>
<dbReference type="RefSeq" id="XP_062727512.1">
    <property type="nucleotide sequence ID" value="XM_062867707.1"/>
</dbReference>